<evidence type="ECO:0000313" key="2">
    <source>
        <dbReference type="Proteomes" id="UP000287651"/>
    </source>
</evidence>
<gene>
    <name evidence="1" type="ORF">B296_00002801</name>
</gene>
<reference evidence="1 2" key="1">
    <citation type="journal article" date="2014" name="Agronomy (Basel)">
        <title>A Draft Genome Sequence for Ensete ventricosum, the Drought-Tolerant Tree Against Hunger.</title>
        <authorList>
            <person name="Harrison J."/>
            <person name="Moore K.A."/>
            <person name="Paszkiewicz K."/>
            <person name="Jones T."/>
            <person name="Grant M."/>
            <person name="Ambacheew D."/>
            <person name="Muzemil S."/>
            <person name="Studholme D.J."/>
        </authorList>
    </citation>
    <scope>NUCLEOTIDE SEQUENCE [LARGE SCALE GENOMIC DNA]</scope>
</reference>
<name>A0A426YNL1_ENSVE</name>
<accession>A0A426YNL1</accession>
<dbReference type="EMBL" id="AMZH03011211">
    <property type="protein sequence ID" value="RRT53307.1"/>
    <property type="molecule type" value="Genomic_DNA"/>
</dbReference>
<protein>
    <submittedName>
        <fullName evidence="1">Uncharacterized protein</fullName>
    </submittedName>
</protein>
<evidence type="ECO:0000313" key="1">
    <source>
        <dbReference type="EMBL" id="RRT53307.1"/>
    </source>
</evidence>
<dbReference type="Proteomes" id="UP000287651">
    <property type="component" value="Unassembled WGS sequence"/>
</dbReference>
<sequence length="81" mass="8952">MVRLLSEQPFPLSSPWRRRTGTGADLASAAVDGTKKPMRHLTILFSTWWPGLEIGPGLSPSPCLQTVIARRLRPRGPLFLS</sequence>
<organism evidence="1 2">
    <name type="scientific">Ensete ventricosum</name>
    <name type="common">Abyssinian banana</name>
    <name type="synonym">Musa ensete</name>
    <dbReference type="NCBI Taxonomy" id="4639"/>
    <lineage>
        <taxon>Eukaryota</taxon>
        <taxon>Viridiplantae</taxon>
        <taxon>Streptophyta</taxon>
        <taxon>Embryophyta</taxon>
        <taxon>Tracheophyta</taxon>
        <taxon>Spermatophyta</taxon>
        <taxon>Magnoliopsida</taxon>
        <taxon>Liliopsida</taxon>
        <taxon>Zingiberales</taxon>
        <taxon>Musaceae</taxon>
        <taxon>Ensete</taxon>
    </lineage>
</organism>
<proteinExistence type="predicted"/>
<dbReference type="AlphaFoldDB" id="A0A426YNL1"/>
<comment type="caution">
    <text evidence="1">The sequence shown here is derived from an EMBL/GenBank/DDBJ whole genome shotgun (WGS) entry which is preliminary data.</text>
</comment>